<dbReference type="Gene3D" id="4.10.240.10">
    <property type="entry name" value="Zn(2)-C6 fungal-type DNA-binding domain"/>
    <property type="match status" value="1"/>
</dbReference>
<dbReference type="PANTHER" id="PTHR46910:SF11">
    <property type="entry name" value="ZN(2)-C6 FUNGAL-TYPE DOMAIN-CONTAINING PROTEIN"/>
    <property type="match status" value="1"/>
</dbReference>
<keyword evidence="1" id="KW-0479">Metal-binding</keyword>
<dbReference type="SMART" id="SM00906">
    <property type="entry name" value="Fungal_trans"/>
    <property type="match status" value="1"/>
</dbReference>
<evidence type="ECO:0000313" key="5">
    <source>
        <dbReference type="EMBL" id="KAK0390155.1"/>
    </source>
</evidence>
<dbReference type="GO" id="GO:0008270">
    <property type="term" value="F:zinc ion binding"/>
    <property type="evidence" value="ECO:0007669"/>
    <property type="project" value="InterPro"/>
</dbReference>
<dbReference type="InterPro" id="IPR050987">
    <property type="entry name" value="AtrR-like"/>
</dbReference>
<feature type="region of interest" description="Disordered" evidence="3">
    <location>
        <begin position="1"/>
        <end position="30"/>
    </location>
</feature>
<dbReference type="SUPFAM" id="SSF57701">
    <property type="entry name" value="Zn2/Cys6 DNA-binding domain"/>
    <property type="match status" value="1"/>
</dbReference>
<comment type="caution">
    <text evidence="5">The sequence shown here is derived from an EMBL/GenBank/DDBJ whole genome shotgun (WGS) entry which is preliminary data.</text>
</comment>
<protein>
    <recommendedName>
        <fullName evidence="4">Zn(2)-C6 fungal-type domain-containing protein</fullName>
    </recommendedName>
</protein>
<dbReference type="InterPro" id="IPR001138">
    <property type="entry name" value="Zn2Cys6_DnaBD"/>
</dbReference>
<keyword evidence="2" id="KW-0539">Nucleus</keyword>
<feature type="compositionally biased region" description="Polar residues" evidence="3">
    <location>
        <begin position="1"/>
        <end position="13"/>
    </location>
</feature>
<dbReference type="PROSITE" id="PS00463">
    <property type="entry name" value="ZN2_CY6_FUNGAL_1"/>
    <property type="match status" value="1"/>
</dbReference>
<evidence type="ECO:0000259" key="4">
    <source>
        <dbReference type="PROSITE" id="PS50048"/>
    </source>
</evidence>
<dbReference type="AlphaFoldDB" id="A0AA39LAP6"/>
<evidence type="ECO:0000256" key="1">
    <source>
        <dbReference type="ARBA" id="ARBA00022723"/>
    </source>
</evidence>
<gene>
    <name evidence="5" type="ORF">NLU13_3728</name>
</gene>
<dbReference type="EMBL" id="JAPDFR010000002">
    <property type="protein sequence ID" value="KAK0390155.1"/>
    <property type="molecule type" value="Genomic_DNA"/>
</dbReference>
<dbReference type="SMART" id="SM00066">
    <property type="entry name" value="GAL4"/>
    <property type="match status" value="1"/>
</dbReference>
<accession>A0AA39LAP6</accession>
<dbReference type="InterPro" id="IPR036864">
    <property type="entry name" value="Zn2-C6_fun-type_DNA-bd_sf"/>
</dbReference>
<dbReference type="Pfam" id="PF00172">
    <property type="entry name" value="Zn_clus"/>
    <property type="match status" value="1"/>
</dbReference>
<evidence type="ECO:0000313" key="6">
    <source>
        <dbReference type="Proteomes" id="UP001175261"/>
    </source>
</evidence>
<dbReference type="PROSITE" id="PS50048">
    <property type="entry name" value="ZN2_CY6_FUNGAL_2"/>
    <property type="match status" value="1"/>
</dbReference>
<dbReference type="GO" id="GO:0006351">
    <property type="term" value="P:DNA-templated transcription"/>
    <property type="evidence" value="ECO:0007669"/>
    <property type="project" value="InterPro"/>
</dbReference>
<proteinExistence type="predicted"/>
<organism evidence="5 6">
    <name type="scientific">Sarocladium strictum</name>
    <name type="common">Black bundle disease fungus</name>
    <name type="synonym">Acremonium strictum</name>
    <dbReference type="NCBI Taxonomy" id="5046"/>
    <lineage>
        <taxon>Eukaryota</taxon>
        <taxon>Fungi</taxon>
        <taxon>Dikarya</taxon>
        <taxon>Ascomycota</taxon>
        <taxon>Pezizomycotina</taxon>
        <taxon>Sordariomycetes</taxon>
        <taxon>Hypocreomycetidae</taxon>
        <taxon>Hypocreales</taxon>
        <taxon>Sarocladiaceae</taxon>
        <taxon>Sarocladium</taxon>
    </lineage>
</organism>
<feature type="domain" description="Zn(2)-C6 fungal-type" evidence="4">
    <location>
        <begin position="68"/>
        <end position="99"/>
    </location>
</feature>
<evidence type="ECO:0000256" key="2">
    <source>
        <dbReference type="ARBA" id="ARBA00023242"/>
    </source>
</evidence>
<dbReference type="PANTHER" id="PTHR46910">
    <property type="entry name" value="TRANSCRIPTION FACTOR PDR1"/>
    <property type="match status" value="1"/>
</dbReference>
<evidence type="ECO:0000256" key="3">
    <source>
        <dbReference type="SAM" id="MobiDB-lite"/>
    </source>
</evidence>
<dbReference type="CDD" id="cd12148">
    <property type="entry name" value="fungal_TF_MHR"/>
    <property type="match status" value="1"/>
</dbReference>
<dbReference type="Pfam" id="PF04082">
    <property type="entry name" value="Fungal_trans"/>
    <property type="match status" value="1"/>
</dbReference>
<sequence length="684" mass="75904">MVASSLVDTSQSDGQKESSKRLQPNREPTSLKFYSQDIQHDVYKNNNSSGSQDGTGKTTKRSHYVAQACLECRKKKLKCSGHRPGPCQKCLISQKSCVYGLRRRKRRAIARKSSNDINVTTKTLLQTADEPVDRSVQPFDQYSISNIDVNAREGQAPSFDGIFPTANMLIPVPGDIAPGTANGRIQTSQVTDSEELLQAPSSTLTTIVLPSADIPSSLHNRDLALELLPKGRESAELDRIKKSLMCFFQHMQIYPCAIDEAQVYSLLDKHSHSLETDTKTQEATTFVALIKSIMAIVAIAEEESTVTSVSPPGWISYTQSAELLKRLTTLATKGLMTIQCLLIQTIYLIMTAENNRAYETIGQAVQLCFQTRLHNQSTWIDCSPLESHIRQRILWLVYSTEKSVSLLCKVPYLMRESDISVDLPPALDEYAHSDGLGIPESETPLASMSKYIPAAVRYGRLVAVLWDQTFTHTLPKPTAGEIVATLDARVVFFQQSLPKFLDYDLYSGRSHPDDMPHFIITQAMILRLLTNTLRLSLRTQDAPQTRLRENQAIVGVNIALETLKIVHSHYFSGRYLPLDRFILAESSTAATTYLGIIVLDDCVPLEVQKKAASGVESALGMLQSLAPGLKTARDNLQTLFQLSGLMDRLFTLSAGQSISTQFVPQSPDLSLDTLVWESFMADFS</sequence>
<dbReference type="GO" id="GO:0000981">
    <property type="term" value="F:DNA-binding transcription factor activity, RNA polymerase II-specific"/>
    <property type="evidence" value="ECO:0007669"/>
    <property type="project" value="InterPro"/>
</dbReference>
<dbReference type="GO" id="GO:0003677">
    <property type="term" value="F:DNA binding"/>
    <property type="evidence" value="ECO:0007669"/>
    <property type="project" value="InterPro"/>
</dbReference>
<dbReference type="Proteomes" id="UP001175261">
    <property type="component" value="Unassembled WGS sequence"/>
</dbReference>
<dbReference type="CDD" id="cd00067">
    <property type="entry name" value="GAL4"/>
    <property type="match status" value="1"/>
</dbReference>
<dbReference type="InterPro" id="IPR007219">
    <property type="entry name" value="XnlR_reg_dom"/>
</dbReference>
<keyword evidence="6" id="KW-1185">Reference proteome</keyword>
<reference evidence="5" key="1">
    <citation type="submission" date="2022-10" db="EMBL/GenBank/DDBJ databases">
        <title>Determination and structural analysis of whole genome sequence of Sarocladium strictum F4-1.</title>
        <authorList>
            <person name="Hu L."/>
            <person name="Jiang Y."/>
        </authorList>
    </citation>
    <scope>NUCLEOTIDE SEQUENCE</scope>
    <source>
        <strain evidence="5">F4-1</strain>
    </source>
</reference>
<name>A0AA39LAP6_SARSR</name>